<proteinExistence type="predicted"/>
<dbReference type="RefSeq" id="WP_205117116.1">
    <property type="nucleotide sequence ID" value="NZ_JAFBCM010000001.1"/>
</dbReference>
<comment type="caution">
    <text evidence="2">The sequence shown here is derived from an EMBL/GenBank/DDBJ whole genome shotgun (WGS) entry which is preliminary data.</text>
</comment>
<dbReference type="Pfam" id="PF20240">
    <property type="entry name" value="DUF6597"/>
    <property type="match status" value="1"/>
</dbReference>
<dbReference type="EMBL" id="JBHRZH010000006">
    <property type="protein sequence ID" value="MFC3760878.1"/>
    <property type="molecule type" value="Genomic_DNA"/>
</dbReference>
<dbReference type="InterPro" id="IPR018060">
    <property type="entry name" value="HTH_AraC"/>
</dbReference>
<name>A0ABV7Y7Y4_9ACTN</name>
<organism evidence="2 3">
    <name type="scientific">Tenggerimyces flavus</name>
    <dbReference type="NCBI Taxonomy" id="1708749"/>
    <lineage>
        <taxon>Bacteria</taxon>
        <taxon>Bacillati</taxon>
        <taxon>Actinomycetota</taxon>
        <taxon>Actinomycetes</taxon>
        <taxon>Propionibacteriales</taxon>
        <taxon>Nocardioidaceae</taxon>
        <taxon>Tenggerimyces</taxon>
    </lineage>
</organism>
<sequence>MNGGQSYVERPPVPLLTGWVSVVWTQQIGPAAAPYVQRNLPHGGMELTCVLGERPRLTGPLSMLSLEILAPGATLVGVRLRPGTAALLGLSAPELVDRQVEWNPDHLGERLALAPSPEAALDNLQHELVGRLADTPARDPLIGPLLHHLQPWQDGTVGALREVLYVSERQLRRRCLAATGFAPKTLHMMLRFQGFLAVAQQAVAEGGVPGEDWLARVADDLGYADQSHLHRECVRLAGLPARAYLGAVESACACGHDHSASYVPILRSRAERVG</sequence>
<gene>
    <name evidence="2" type="ORF">ACFOUW_08505</name>
</gene>
<protein>
    <submittedName>
        <fullName evidence="2">DUF6597 domain-containing transcriptional factor</fullName>
    </submittedName>
</protein>
<keyword evidence="3" id="KW-1185">Reference proteome</keyword>
<dbReference type="Gene3D" id="1.10.10.60">
    <property type="entry name" value="Homeodomain-like"/>
    <property type="match status" value="1"/>
</dbReference>
<dbReference type="SMART" id="SM00342">
    <property type="entry name" value="HTH_ARAC"/>
    <property type="match status" value="1"/>
</dbReference>
<evidence type="ECO:0000313" key="3">
    <source>
        <dbReference type="Proteomes" id="UP001595699"/>
    </source>
</evidence>
<reference evidence="3" key="1">
    <citation type="journal article" date="2019" name="Int. J. Syst. Evol. Microbiol.">
        <title>The Global Catalogue of Microorganisms (GCM) 10K type strain sequencing project: providing services to taxonomists for standard genome sequencing and annotation.</title>
        <authorList>
            <consortium name="The Broad Institute Genomics Platform"/>
            <consortium name="The Broad Institute Genome Sequencing Center for Infectious Disease"/>
            <person name="Wu L."/>
            <person name="Ma J."/>
        </authorList>
    </citation>
    <scope>NUCLEOTIDE SEQUENCE [LARGE SCALE GENOMIC DNA]</scope>
    <source>
        <strain evidence="3">CGMCC 4.7241</strain>
    </source>
</reference>
<evidence type="ECO:0000313" key="2">
    <source>
        <dbReference type="EMBL" id="MFC3760878.1"/>
    </source>
</evidence>
<dbReference type="Proteomes" id="UP001595699">
    <property type="component" value="Unassembled WGS sequence"/>
</dbReference>
<dbReference type="InterPro" id="IPR046532">
    <property type="entry name" value="DUF6597"/>
</dbReference>
<evidence type="ECO:0000259" key="1">
    <source>
        <dbReference type="SMART" id="SM00342"/>
    </source>
</evidence>
<feature type="domain" description="HTH araC/xylS-type" evidence="1">
    <location>
        <begin position="154"/>
        <end position="245"/>
    </location>
</feature>
<accession>A0ABV7Y7Y4</accession>